<accession>A0A317CBH8</accession>
<comment type="caution">
    <text evidence="3">The sequence shown here is derived from an EMBL/GenBank/DDBJ whole genome shotgun (WGS) entry which is preliminary data.</text>
</comment>
<sequence length="147" mass="15834">MKLSLTIGLLLSALLIQGCNAGPDTSKPIKRSAPDPAGSLQPKALSNTESKDQQFAELLQALENRNPNTEAQQAIRNGTPNVLGYYSGRGGLKVPGLTSEQQASQRCKLNTIDGLGDVIYGENHMKYRIAIRAFAKTYNSNMLAVCL</sequence>
<feature type="region of interest" description="Disordered" evidence="1">
    <location>
        <begin position="25"/>
        <end position="49"/>
    </location>
</feature>
<dbReference type="AlphaFoldDB" id="A0A317CBH8"/>
<proteinExistence type="predicted"/>
<keyword evidence="2" id="KW-0732">Signal</keyword>
<reference evidence="3 4" key="1">
    <citation type="submission" date="2018-05" db="EMBL/GenBank/DDBJ databases">
        <title>Leucothrix arctica sp. nov., isolated from Arctic seawater.</title>
        <authorList>
            <person name="Choi A."/>
            <person name="Baek K."/>
        </authorList>
    </citation>
    <scope>NUCLEOTIDE SEQUENCE [LARGE SCALE GENOMIC DNA]</scope>
    <source>
        <strain evidence="3 4">IMCC9719</strain>
    </source>
</reference>
<feature type="chain" id="PRO_5016425447" evidence="2">
    <location>
        <begin position="22"/>
        <end position="147"/>
    </location>
</feature>
<evidence type="ECO:0000256" key="2">
    <source>
        <dbReference type="SAM" id="SignalP"/>
    </source>
</evidence>
<dbReference type="RefSeq" id="WP_109824312.1">
    <property type="nucleotide sequence ID" value="NZ_QGKL01000039.1"/>
</dbReference>
<gene>
    <name evidence="3" type="ORF">DKT75_15330</name>
</gene>
<evidence type="ECO:0000313" key="3">
    <source>
        <dbReference type="EMBL" id="PWQ94663.1"/>
    </source>
</evidence>
<dbReference type="OrthoDB" id="5625181at2"/>
<evidence type="ECO:0000256" key="1">
    <source>
        <dbReference type="SAM" id="MobiDB-lite"/>
    </source>
</evidence>
<organism evidence="3 4">
    <name type="scientific">Leucothrix arctica</name>
    <dbReference type="NCBI Taxonomy" id="1481894"/>
    <lineage>
        <taxon>Bacteria</taxon>
        <taxon>Pseudomonadati</taxon>
        <taxon>Pseudomonadota</taxon>
        <taxon>Gammaproteobacteria</taxon>
        <taxon>Thiotrichales</taxon>
        <taxon>Thiotrichaceae</taxon>
        <taxon>Leucothrix</taxon>
    </lineage>
</organism>
<feature type="signal peptide" evidence="2">
    <location>
        <begin position="1"/>
        <end position="21"/>
    </location>
</feature>
<evidence type="ECO:0000313" key="4">
    <source>
        <dbReference type="Proteomes" id="UP000245506"/>
    </source>
</evidence>
<name>A0A317CBH8_9GAMM</name>
<dbReference type="EMBL" id="QGKL01000039">
    <property type="protein sequence ID" value="PWQ94663.1"/>
    <property type="molecule type" value="Genomic_DNA"/>
</dbReference>
<dbReference type="Proteomes" id="UP000245506">
    <property type="component" value="Unassembled WGS sequence"/>
</dbReference>
<keyword evidence="4" id="KW-1185">Reference proteome</keyword>
<protein>
    <submittedName>
        <fullName evidence="3">Uncharacterized protein</fullName>
    </submittedName>
</protein>
<dbReference type="PROSITE" id="PS51257">
    <property type="entry name" value="PROKAR_LIPOPROTEIN"/>
    <property type="match status" value="1"/>
</dbReference>